<comment type="caution">
    <text evidence="1">The sequence shown here is derived from an EMBL/GenBank/DDBJ whole genome shotgun (WGS) entry which is preliminary data.</text>
</comment>
<accession>A0A0J7Y448</accession>
<keyword evidence="2" id="KW-1185">Reference proteome</keyword>
<dbReference type="STRING" id="1420583.V473_02610"/>
<sequence length="162" mass="18142">MRRRQGRPMKPDDDIRQEVRRWPGATVNFDRTGRHPRAVLHFNGRERFVTIPGTPGDTVHGPKNNIAIIRRTLNALGAIRVAVPFGRGRKRWRNPGVQQRVVVAGEPAPVMPDPWEPLQAVELFGDSEELPEGESQTATPCECLACLSDMAGIYPCLIEDEQ</sequence>
<name>A0A0J7Y448_9SPHN</name>
<dbReference type="Proteomes" id="UP000052232">
    <property type="component" value="Unassembled WGS sequence"/>
</dbReference>
<organism evidence="1 2">
    <name type="scientific">Sphingobium cupriresistens LL01</name>
    <dbReference type="NCBI Taxonomy" id="1420583"/>
    <lineage>
        <taxon>Bacteria</taxon>
        <taxon>Pseudomonadati</taxon>
        <taxon>Pseudomonadota</taxon>
        <taxon>Alphaproteobacteria</taxon>
        <taxon>Sphingomonadales</taxon>
        <taxon>Sphingomonadaceae</taxon>
        <taxon>Sphingobium</taxon>
    </lineage>
</organism>
<evidence type="ECO:0000313" key="1">
    <source>
        <dbReference type="EMBL" id="KMS58696.1"/>
    </source>
</evidence>
<protein>
    <submittedName>
        <fullName evidence="1">Uncharacterized protein</fullName>
    </submittedName>
</protein>
<dbReference type="PATRIC" id="fig|1420583.3.peg.524"/>
<gene>
    <name evidence="1" type="ORF">V473_02610</name>
</gene>
<evidence type="ECO:0000313" key="2">
    <source>
        <dbReference type="Proteomes" id="UP000052232"/>
    </source>
</evidence>
<proteinExistence type="predicted"/>
<dbReference type="AlphaFoldDB" id="A0A0J7Y448"/>
<reference evidence="1 2" key="1">
    <citation type="journal article" date="2015" name="G3 (Bethesda)">
        <title>Insights into Ongoing Evolution of the Hexachlorocyclohexane Catabolic Pathway from Comparative Genomics of Ten Sphingomonadaceae Strains.</title>
        <authorList>
            <person name="Pearce S.L."/>
            <person name="Oakeshott J.G."/>
            <person name="Pandey G."/>
        </authorList>
    </citation>
    <scope>NUCLEOTIDE SEQUENCE [LARGE SCALE GENOMIC DNA]</scope>
    <source>
        <strain evidence="1 2">LL01</strain>
    </source>
</reference>
<dbReference type="EMBL" id="JACT01000001">
    <property type="protein sequence ID" value="KMS58696.1"/>
    <property type="molecule type" value="Genomic_DNA"/>
</dbReference>